<dbReference type="GO" id="GO:0042981">
    <property type="term" value="P:regulation of apoptotic process"/>
    <property type="evidence" value="ECO:0007669"/>
    <property type="project" value="TreeGrafter"/>
</dbReference>
<dbReference type="InterPro" id="IPR038765">
    <property type="entry name" value="Papain-like_cys_pep_sf"/>
</dbReference>
<dbReference type="PANTHER" id="PTHR24006">
    <property type="entry name" value="UBIQUITIN CARBOXYL-TERMINAL HYDROLASE"/>
    <property type="match status" value="1"/>
</dbReference>
<feature type="compositionally biased region" description="Gly residues" evidence="1">
    <location>
        <begin position="413"/>
        <end position="423"/>
    </location>
</feature>
<organism evidence="3 5">
    <name type="scientific">Galemys pyrenaicus</name>
    <name type="common">Iberian desman</name>
    <name type="synonym">Pyrenean desman</name>
    <dbReference type="NCBI Taxonomy" id="202257"/>
    <lineage>
        <taxon>Eukaryota</taxon>
        <taxon>Metazoa</taxon>
        <taxon>Chordata</taxon>
        <taxon>Craniata</taxon>
        <taxon>Vertebrata</taxon>
        <taxon>Euteleostomi</taxon>
        <taxon>Mammalia</taxon>
        <taxon>Eutheria</taxon>
        <taxon>Laurasiatheria</taxon>
        <taxon>Eulipotyphla</taxon>
        <taxon>Talpidae</taxon>
        <taxon>Galemys</taxon>
    </lineage>
</organism>
<evidence type="ECO:0000259" key="2">
    <source>
        <dbReference type="PROSITE" id="PS50235"/>
    </source>
</evidence>
<dbReference type="AlphaFoldDB" id="A0A8J5ZII8"/>
<feature type="compositionally biased region" description="Basic and acidic residues" evidence="1">
    <location>
        <begin position="349"/>
        <end position="362"/>
    </location>
</feature>
<evidence type="ECO:0000256" key="1">
    <source>
        <dbReference type="SAM" id="MobiDB-lite"/>
    </source>
</evidence>
<evidence type="ECO:0000313" key="4">
    <source>
        <dbReference type="EMBL" id="KAG8506332.1"/>
    </source>
</evidence>
<dbReference type="SUPFAM" id="SSF54001">
    <property type="entry name" value="Cysteine proteinases"/>
    <property type="match status" value="1"/>
</dbReference>
<dbReference type="OrthoDB" id="9665208at2759"/>
<feature type="domain" description="USP" evidence="2">
    <location>
        <begin position="26"/>
        <end position="321"/>
    </location>
</feature>
<accession>A0A8J5ZII8</accession>
<protein>
    <submittedName>
        <fullName evidence="3">Ubiquitin carboxyl-terminal hydrolase 17-like protein 22</fullName>
    </submittedName>
</protein>
<dbReference type="Pfam" id="PF00443">
    <property type="entry name" value="UCH"/>
    <property type="match status" value="1"/>
</dbReference>
<gene>
    <name evidence="3" type="ORF">J0S82_015123</name>
    <name evidence="4" type="ORF">J0S82_015241</name>
</gene>
<dbReference type="InterPro" id="IPR028889">
    <property type="entry name" value="USP"/>
</dbReference>
<name>A0A8J5ZII8_GALPY</name>
<keyword evidence="3" id="KW-0378">Hydrolase</keyword>
<dbReference type="GO" id="GO:0004843">
    <property type="term" value="F:cysteine-type deubiquitinase activity"/>
    <property type="evidence" value="ECO:0007669"/>
    <property type="project" value="InterPro"/>
</dbReference>
<reference evidence="3" key="1">
    <citation type="journal article" date="2021" name="Evol. Appl.">
        <title>The genome of the Pyrenean desman and the effects of bottlenecks and inbreeding on the genomic landscape of an endangered species.</title>
        <authorList>
            <person name="Escoda L."/>
            <person name="Castresana J."/>
        </authorList>
    </citation>
    <scope>NUCLEOTIDE SEQUENCE</scope>
    <source>
        <strain evidence="3">IBE-C5619</strain>
    </source>
</reference>
<dbReference type="InterPro" id="IPR018200">
    <property type="entry name" value="USP_CS"/>
</dbReference>
<dbReference type="PROSITE" id="PS50235">
    <property type="entry name" value="USP_3"/>
    <property type="match status" value="1"/>
</dbReference>
<dbReference type="GO" id="GO:0005634">
    <property type="term" value="C:nucleus"/>
    <property type="evidence" value="ECO:0007669"/>
    <property type="project" value="TreeGrafter"/>
</dbReference>
<comment type="caution">
    <text evidence="3">The sequence shown here is derived from an EMBL/GenBank/DDBJ whole genome shotgun (WGS) entry which is preliminary data.</text>
</comment>
<evidence type="ECO:0000313" key="5">
    <source>
        <dbReference type="Proteomes" id="UP000700334"/>
    </source>
</evidence>
<dbReference type="FunFam" id="3.90.70.10:FF:000119">
    <property type="entry name" value="Ubiquitin specific peptidase 36"/>
    <property type="match status" value="1"/>
</dbReference>
<feature type="compositionally biased region" description="Basic residues" evidence="1">
    <location>
        <begin position="451"/>
        <end position="461"/>
    </location>
</feature>
<dbReference type="EMBL" id="JAGFMF010012163">
    <property type="protein sequence ID" value="KAG8506276.1"/>
    <property type="molecule type" value="Genomic_DNA"/>
</dbReference>
<sequence length="467" mass="50005">MAPGSARGPGRQGRLGSWLEPGRVGAGLRNLGNTCYANAALQCLTHTPPLAGYLLSRRLAPSCPCRPLCALCAMQAHVSRALRRPGEVVWPQEELLAGFHAQQQEDAHEFLMFTLDALQRACPREPAPCGLQPRAGTAVQQLFGGQWRSQVECARCRRVSTTLEPFLDVALDIQAAHSVEQALQQLGRPETLAGADAYHCAACGDKGPAAKTLALHSAPQVLILVLKRFCGLTGDKLARPVRYPQRLDLRASVSRQRPGGPAHELYAVLVHAGEGWRQGHYLCYVRAGEDQWYRMDDAAVTSCAASAALSQQAYVLFYVQDSEADGARGQHGGPAPGPPSPGAGLRPGARREPAGDQAREPEQETPTRPLTLGQWRQRQEHARPQPALTLREVERALPADAVVIHRPRRPAGPGEGPSAGKGGRPPPSAEQDPLQGPAPVGRAPGTGGRARAAKGKNRKARSILLAF</sequence>
<dbReference type="PROSITE" id="PS00972">
    <property type="entry name" value="USP_1"/>
    <property type="match status" value="1"/>
</dbReference>
<dbReference type="InterPro" id="IPR001394">
    <property type="entry name" value="Peptidase_C19_UCH"/>
</dbReference>
<proteinExistence type="predicted"/>
<dbReference type="GO" id="GO:0005829">
    <property type="term" value="C:cytosol"/>
    <property type="evidence" value="ECO:0007669"/>
    <property type="project" value="TreeGrafter"/>
</dbReference>
<dbReference type="EMBL" id="JAGFMF010012162">
    <property type="protein sequence ID" value="KAG8506332.1"/>
    <property type="molecule type" value="Genomic_DNA"/>
</dbReference>
<dbReference type="GO" id="GO:0016579">
    <property type="term" value="P:protein deubiquitination"/>
    <property type="evidence" value="ECO:0007669"/>
    <property type="project" value="InterPro"/>
</dbReference>
<dbReference type="Gene3D" id="3.90.70.10">
    <property type="entry name" value="Cysteine proteinases"/>
    <property type="match status" value="1"/>
</dbReference>
<keyword evidence="5" id="KW-1185">Reference proteome</keyword>
<dbReference type="Proteomes" id="UP000700334">
    <property type="component" value="Unassembled WGS sequence"/>
</dbReference>
<dbReference type="PANTHER" id="PTHR24006:SF651">
    <property type="entry name" value="INACTIVE UBIQUITIN CARBOXYL-TERMINAL HYDROLASE 17-LIKE PROTEIN 4-RELATED"/>
    <property type="match status" value="1"/>
</dbReference>
<feature type="region of interest" description="Disordered" evidence="1">
    <location>
        <begin position="325"/>
        <end position="467"/>
    </location>
</feature>
<evidence type="ECO:0000313" key="3">
    <source>
        <dbReference type="EMBL" id="KAG8506276.1"/>
    </source>
</evidence>
<dbReference type="InterPro" id="IPR050164">
    <property type="entry name" value="Peptidase_C19"/>
</dbReference>